<evidence type="ECO:0000313" key="1">
    <source>
        <dbReference type="EMBL" id="KZT60404.1"/>
    </source>
</evidence>
<name>A0A165ICX4_9BASI</name>
<dbReference type="PANTHER" id="PTHR34305:SF1">
    <property type="entry name" value="SWIM-TYPE DOMAIN-CONTAINING PROTEIN"/>
    <property type="match status" value="1"/>
</dbReference>
<dbReference type="AlphaFoldDB" id="A0A165ICX4"/>
<dbReference type="Proteomes" id="UP000076842">
    <property type="component" value="Unassembled WGS sequence"/>
</dbReference>
<reference evidence="1 2" key="1">
    <citation type="journal article" date="2016" name="Mol. Biol. Evol.">
        <title>Comparative Genomics of Early-Diverging Mushroom-Forming Fungi Provides Insights into the Origins of Lignocellulose Decay Capabilities.</title>
        <authorList>
            <person name="Nagy L.G."/>
            <person name="Riley R."/>
            <person name="Tritt A."/>
            <person name="Adam C."/>
            <person name="Daum C."/>
            <person name="Floudas D."/>
            <person name="Sun H."/>
            <person name="Yadav J.S."/>
            <person name="Pangilinan J."/>
            <person name="Larsson K.H."/>
            <person name="Matsuura K."/>
            <person name="Barry K."/>
            <person name="Labutti K."/>
            <person name="Kuo R."/>
            <person name="Ohm R.A."/>
            <person name="Bhattacharya S.S."/>
            <person name="Shirouzu T."/>
            <person name="Yoshinaga Y."/>
            <person name="Martin F.M."/>
            <person name="Grigoriev I.V."/>
            <person name="Hibbett D.S."/>
        </authorList>
    </citation>
    <scope>NUCLEOTIDE SEQUENCE [LARGE SCALE GENOMIC DNA]</scope>
    <source>
        <strain evidence="1 2">HHB12733</strain>
    </source>
</reference>
<protein>
    <submittedName>
        <fullName evidence="1">Uncharacterized protein</fullName>
    </submittedName>
</protein>
<sequence>MPDVLFFDNNCNLRRHLENRAEEVRRHFEHTLLVVDAFHWGTKHEDTGDQYCRRYCNPANYPELYDETKPNKWLFNSSACEQTNSWLRRFAPQTREMSAIRFEFFLDEVIKAHNEHIVNELRRAGQSPHIIPAGILA</sequence>
<dbReference type="EMBL" id="KV423931">
    <property type="protein sequence ID" value="KZT60404.1"/>
    <property type="molecule type" value="Genomic_DNA"/>
</dbReference>
<organism evidence="1 2">
    <name type="scientific">Calocera cornea HHB12733</name>
    <dbReference type="NCBI Taxonomy" id="1353952"/>
    <lineage>
        <taxon>Eukaryota</taxon>
        <taxon>Fungi</taxon>
        <taxon>Dikarya</taxon>
        <taxon>Basidiomycota</taxon>
        <taxon>Agaricomycotina</taxon>
        <taxon>Dacrymycetes</taxon>
        <taxon>Dacrymycetales</taxon>
        <taxon>Dacrymycetaceae</taxon>
        <taxon>Calocera</taxon>
    </lineage>
</organism>
<dbReference type="InParanoid" id="A0A165ICX4"/>
<gene>
    <name evidence="1" type="ORF">CALCODRAFT_429296</name>
</gene>
<proteinExistence type="predicted"/>
<accession>A0A165ICX4</accession>
<keyword evidence="2" id="KW-1185">Reference proteome</keyword>
<dbReference type="OrthoDB" id="2501483at2759"/>
<dbReference type="STRING" id="1353952.A0A165ICX4"/>
<evidence type="ECO:0000313" key="2">
    <source>
        <dbReference type="Proteomes" id="UP000076842"/>
    </source>
</evidence>
<dbReference type="PANTHER" id="PTHR34305">
    <property type="entry name" value="EXPRESSED PROTEIN"/>
    <property type="match status" value="1"/>
</dbReference>